<sequence length="107" mass="11550">MVTGPQEVKKAMTRTAYSRSVTGAIAWCGVWANAYGPPPRLRTTTLRTTMSTGSDVQTQNGALRPIASNQLACPVASLSASHDGLKRLGVRVRRVVGLRWEHHLVPA</sequence>
<accession>A0ABP6CW49</accession>
<dbReference type="Proteomes" id="UP001501509">
    <property type="component" value="Unassembled WGS sequence"/>
</dbReference>
<evidence type="ECO:0000313" key="1">
    <source>
        <dbReference type="EMBL" id="GAA2626532.1"/>
    </source>
</evidence>
<name>A0ABP6CW49_9ACTN</name>
<dbReference type="EMBL" id="BAAATD010000013">
    <property type="protein sequence ID" value="GAA2626532.1"/>
    <property type="molecule type" value="Genomic_DNA"/>
</dbReference>
<comment type="caution">
    <text evidence="1">The sequence shown here is derived from an EMBL/GenBank/DDBJ whole genome shotgun (WGS) entry which is preliminary data.</text>
</comment>
<evidence type="ECO:0000313" key="2">
    <source>
        <dbReference type="Proteomes" id="UP001501509"/>
    </source>
</evidence>
<proteinExistence type="predicted"/>
<reference evidence="2" key="1">
    <citation type="journal article" date="2019" name="Int. J. Syst. Evol. Microbiol.">
        <title>The Global Catalogue of Microorganisms (GCM) 10K type strain sequencing project: providing services to taxonomists for standard genome sequencing and annotation.</title>
        <authorList>
            <consortium name="The Broad Institute Genomics Platform"/>
            <consortium name="The Broad Institute Genome Sequencing Center for Infectious Disease"/>
            <person name="Wu L."/>
            <person name="Ma J."/>
        </authorList>
    </citation>
    <scope>NUCLEOTIDE SEQUENCE [LARGE SCALE GENOMIC DNA]</scope>
    <source>
        <strain evidence="2">JCM 6833</strain>
    </source>
</reference>
<protein>
    <submittedName>
        <fullName evidence="1">Uncharacterized protein</fullName>
    </submittedName>
</protein>
<organism evidence="1 2">
    <name type="scientific">Actinomadura fulvescens</name>
    <dbReference type="NCBI Taxonomy" id="46160"/>
    <lineage>
        <taxon>Bacteria</taxon>
        <taxon>Bacillati</taxon>
        <taxon>Actinomycetota</taxon>
        <taxon>Actinomycetes</taxon>
        <taxon>Streptosporangiales</taxon>
        <taxon>Thermomonosporaceae</taxon>
        <taxon>Actinomadura</taxon>
    </lineage>
</organism>
<keyword evidence="2" id="KW-1185">Reference proteome</keyword>
<gene>
    <name evidence="1" type="ORF">GCM10010411_74350</name>
</gene>